<comment type="caution">
    <text evidence="2">The sequence shown here is derived from an EMBL/GenBank/DDBJ whole genome shotgun (WGS) entry which is preliminary data.</text>
</comment>
<evidence type="ECO:0000313" key="2">
    <source>
        <dbReference type="EMBL" id="MDR6512043.1"/>
    </source>
</evidence>
<feature type="domain" description="SnoaL-like" evidence="1">
    <location>
        <begin position="10"/>
        <end position="121"/>
    </location>
</feature>
<proteinExistence type="predicted"/>
<dbReference type="Pfam" id="PF12680">
    <property type="entry name" value="SnoaL_2"/>
    <property type="match status" value="1"/>
</dbReference>
<protein>
    <recommendedName>
        <fullName evidence="1">SnoaL-like domain-containing protein</fullName>
    </recommendedName>
</protein>
<keyword evidence="3" id="KW-1185">Reference proteome</keyword>
<gene>
    <name evidence="2" type="ORF">J2792_002926</name>
</gene>
<evidence type="ECO:0000313" key="3">
    <source>
        <dbReference type="Proteomes" id="UP001184150"/>
    </source>
</evidence>
<evidence type="ECO:0000259" key="1">
    <source>
        <dbReference type="Pfam" id="PF12680"/>
    </source>
</evidence>
<dbReference type="Gene3D" id="3.10.450.50">
    <property type="match status" value="1"/>
</dbReference>
<dbReference type="InterPro" id="IPR032710">
    <property type="entry name" value="NTF2-like_dom_sf"/>
</dbReference>
<reference evidence="2 3" key="1">
    <citation type="submission" date="2023-07" db="EMBL/GenBank/DDBJ databases">
        <title>Sorghum-associated microbial communities from plants grown in Nebraska, USA.</title>
        <authorList>
            <person name="Schachtman D."/>
        </authorList>
    </citation>
    <scope>NUCLEOTIDE SEQUENCE [LARGE SCALE GENOMIC DNA]</scope>
    <source>
        <strain evidence="2 3">DS1027</strain>
    </source>
</reference>
<accession>A0ABU1MNW7</accession>
<dbReference type="Proteomes" id="UP001184150">
    <property type="component" value="Unassembled WGS sequence"/>
</dbReference>
<dbReference type="EMBL" id="JAVDRD010000007">
    <property type="protein sequence ID" value="MDR6512043.1"/>
    <property type="molecule type" value="Genomic_DNA"/>
</dbReference>
<dbReference type="RefSeq" id="WP_022676590.1">
    <property type="nucleotide sequence ID" value="NZ_JAVDRD010000007.1"/>
</dbReference>
<dbReference type="InterPro" id="IPR037401">
    <property type="entry name" value="SnoaL-like"/>
</dbReference>
<dbReference type="SUPFAM" id="SSF54427">
    <property type="entry name" value="NTF2-like"/>
    <property type="match status" value="1"/>
</dbReference>
<sequence length="132" mass="14625">MSADLRAWFEGYIAAFNRNDFDGFGAYYAPDVVFAGQAAQVVGRAAVLDFYRTVKAHLDETLDLLTFVGAPDGSRIAAELRTSLVARRDWPEMPTGAMRAGDRRESVNFVIYDIEDGHFVRVRSARFGRGAA</sequence>
<organism evidence="2 3">
    <name type="scientific">Novosphingobium capsulatum</name>
    <dbReference type="NCBI Taxonomy" id="13688"/>
    <lineage>
        <taxon>Bacteria</taxon>
        <taxon>Pseudomonadati</taxon>
        <taxon>Pseudomonadota</taxon>
        <taxon>Alphaproteobacteria</taxon>
        <taxon>Sphingomonadales</taxon>
        <taxon>Sphingomonadaceae</taxon>
        <taxon>Novosphingobium</taxon>
    </lineage>
</organism>
<name>A0ABU1MNW7_9SPHN</name>